<feature type="transmembrane region" description="Helical" evidence="1">
    <location>
        <begin position="122"/>
        <end position="146"/>
    </location>
</feature>
<dbReference type="GeneID" id="66070775"/>
<feature type="transmembrane region" description="Helical" evidence="1">
    <location>
        <begin position="53"/>
        <end position="74"/>
    </location>
</feature>
<reference evidence="2" key="1">
    <citation type="journal article" date="2021" name="Genome Biol. Evol.">
        <title>The assembled and annotated genome of the fairy-ring fungus Marasmius oreades.</title>
        <authorList>
            <person name="Hiltunen M."/>
            <person name="Ament-Velasquez S.L."/>
            <person name="Johannesson H."/>
        </authorList>
    </citation>
    <scope>NUCLEOTIDE SEQUENCE</scope>
    <source>
        <strain evidence="2">03SP1</strain>
    </source>
</reference>
<accession>A0A9P8AFT4</accession>
<keyword evidence="3" id="KW-1185">Reference proteome</keyword>
<keyword evidence="1" id="KW-0472">Membrane</keyword>
<feature type="transmembrane region" description="Helical" evidence="1">
    <location>
        <begin position="158"/>
        <end position="177"/>
    </location>
</feature>
<keyword evidence="1" id="KW-0812">Transmembrane</keyword>
<evidence type="ECO:0000256" key="1">
    <source>
        <dbReference type="SAM" id="Phobius"/>
    </source>
</evidence>
<protein>
    <submittedName>
        <fullName evidence="2">Uncharacterized protein</fullName>
    </submittedName>
</protein>
<dbReference type="EMBL" id="CM032181">
    <property type="protein sequence ID" value="KAG7099898.1"/>
    <property type="molecule type" value="Genomic_DNA"/>
</dbReference>
<organism evidence="2 3">
    <name type="scientific">Marasmius oreades</name>
    <name type="common">fairy-ring Marasmius</name>
    <dbReference type="NCBI Taxonomy" id="181124"/>
    <lineage>
        <taxon>Eukaryota</taxon>
        <taxon>Fungi</taxon>
        <taxon>Dikarya</taxon>
        <taxon>Basidiomycota</taxon>
        <taxon>Agaricomycotina</taxon>
        <taxon>Agaricomycetes</taxon>
        <taxon>Agaricomycetidae</taxon>
        <taxon>Agaricales</taxon>
        <taxon>Marasmiineae</taxon>
        <taxon>Marasmiaceae</taxon>
        <taxon>Marasmius</taxon>
    </lineage>
</organism>
<dbReference type="RefSeq" id="XP_043016368.1">
    <property type="nucleotide sequence ID" value="XM_043147654.1"/>
</dbReference>
<dbReference type="AlphaFoldDB" id="A0A9P8AFT4"/>
<evidence type="ECO:0000313" key="2">
    <source>
        <dbReference type="EMBL" id="KAG7099898.1"/>
    </source>
</evidence>
<dbReference type="KEGG" id="more:E1B28_001699"/>
<keyword evidence="1" id="KW-1133">Transmembrane helix</keyword>
<dbReference type="Proteomes" id="UP001049176">
    <property type="component" value="Chromosome 1"/>
</dbReference>
<feature type="transmembrane region" description="Helical" evidence="1">
    <location>
        <begin position="26"/>
        <end position="47"/>
    </location>
</feature>
<proteinExistence type="predicted"/>
<name>A0A9P8AFT4_9AGAR</name>
<sequence length="224" mass="25470">MEPQHTANNDVPPPTWPTWKHIAQQLWIRTASAMFLCVSLWTSQFLFTPDSTAISTRVVIYILYLVVVLAPLSIKLPPHEWLAAFIDLTGIALHFLLGTRMTHPFPDSSLNDIFMLILKAPFFFATAHLLTASAMTFMLICIEGVFDSERMGFFGRHILWIHATVVLPFKTVVSNLLSSSHMSFFLLYSNRFKLTDIFRNKDTPVVPVLFLGLNTTLQQTQRSV</sequence>
<evidence type="ECO:0000313" key="3">
    <source>
        <dbReference type="Proteomes" id="UP001049176"/>
    </source>
</evidence>
<gene>
    <name evidence="2" type="ORF">E1B28_001699</name>
</gene>
<comment type="caution">
    <text evidence="2">The sequence shown here is derived from an EMBL/GenBank/DDBJ whole genome shotgun (WGS) entry which is preliminary data.</text>
</comment>
<feature type="transmembrane region" description="Helical" evidence="1">
    <location>
        <begin position="81"/>
        <end position="102"/>
    </location>
</feature>